<gene>
    <name evidence="1" type="ORF">QEH59_11785</name>
</gene>
<dbReference type="Proteomes" id="UP001243717">
    <property type="component" value="Unassembled WGS sequence"/>
</dbReference>
<keyword evidence="2" id="KW-1185">Reference proteome</keyword>
<organism evidence="1 2">
    <name type="scientific">Thalassobacterium sedimentorum</name>
    <dbReference type="NCBI Taxonomy" id="3041258"/>
    <lineage>
        <taxon>Bacteria</taxon>
        <taxon>Pseudomonadati</taxon>
        <taxon>Verrucomicrobiota</taxon>
        <taxon>Opitutia</taxon>
        <taxon>Puniceicoccales</taxon>
        <taxon>Coraliomargaritaceae</taxon>
        <taxon>Thalassobacterium</taxon>
    </lineage>
</organism>
<comment type="caution">
    <text evidence="1">The sequence shown here is derived from an EMBL/GenBank/DDBJ whole genome shotgun (WGS) entry which is preliminary data.</text>
</comment>
<evidence type="ECO:0000313" key="1">
    <source>
        <dbReference type="EMBL" id="MDQ8195110.1"/>
    </source>
</evidence>
<dbReference type="RefSeq" id="WP_308985570.1">
    <property type="nucleotide sequence ID" value="NZ_JARXIC010000018.1"/>
</dbReference>
<protein>
    <submittedName>
        <fullName evidence="1">Uncharacterized protein</fullName>
    </submittedName>
</protein>
<dbReference type="EMBL" id="JARXIC010000018">
    <property type="protein sequence ID" value="MDQ8195110.1"/>
    <property type="molecule type" value="Genomic_DNA"/>
</dbReference>
<proteinExistence type="predicted"/>
<accession>A0ABU1AJW5</accession>
<evidence type="ECO:0000313" key="2">
    <source>
        <dbReference type="Proteomes" id="UP001243717"/>
    </source>
</evidence>
<sequence>MNEFITNFEAIEVQAHELTDTVEQLIRQVRDLKPQARSKEHEAKRHRLEIELLNMRDFMWIRRG</sequence>
<reference evidence="1 2" key="1">
    <citation type="submission" date="2023-04" db="EMBL/GenBank/DDBJ databases">
        <title>A novel bacteria isolated from coastal sediment.</title>
        <authorList>
            <person name="Liu X.-J."/>
            <person name="Du Z.-J."/>
        </authorList>
    </citation>
    <scope>NUCLEOTIDE SEQUENCE [LARGE SCALE GENOMIC DNA]</scope>
    <source>
        <strain evidence="1 2">SDUM461004</strain>
    </source>
</reference>
<name>A0ABU1AJW5_9BACT</name>